<dbReference type="InterPro" id="IPR036188">
    <property type="entry name" value="FAD/NAD-bd_sf"/>
</dbReference>
<proteinExistence type="inferred from homology"/>
<evidence type="ECO:0000256" key="4">
    <source>
        <dbReference type="ARBA" id="ARBA00022630"/>
    </source>
</evidence>
<dbReference type="SUPFAM" id="SSF51905">
    <property type="entry name" value="FAD/NAD(P)-binding domain"/>
    <property type="match status" value="1"/>
</dbReference>
<evidence type="ECO:0000256" key="8">
    <source>
        <dbReference type="ARBA" id="ARBA00023004"/>
    </source>
</evidence>
<evidence type="ECO:0000259" key="10">
    <source>
        <dbReference type="Pfam" id="PF00724"/>
    </source>
</evidence>
<dbReference type="EMBL" id="JAXCLX010000002">
    <property type="protein sequence ID" value="MDY0872948.1"/>
    <property type="molecule type" value="Genomic_DNA"/>
</dbReference>
<organism evidence="12 13">
    <name type="scientific">Dongia rigui</name>
    <dbReference type="NCBI Taxonomy" id="940149"/>
    <lineage>
        <taxon>Bacteria</taxon>
        <taxon>Pseudomonadati</taxon>
        <taxon>Pseudomonadota</taxon>
        <taxon>Alphaproteobacteria</taxon>
        <taxon>Rhodospirillales</taxon>
        <taxon>Dongiaceae</taxon>
        <taxon>Dongia</taxon>
    </lineage>
</organism>
<name>A0ABU5E047_9PROT</name>
<dbReference type="InterPro" id="IPR051793">
    <property type="entry name" value="NADH:flavin_oxidoreductase"/>
</dbReference>
<dbReference type="SUPFAM" id="SSF51395">
    <property type="entry name" value="FMN-linked oxidoreductases"/>
    <property type="match status" value="1"/>
</dbReference>
<keyword evidence="4" id="KW-0285">Flavoprotein</keyword>
<dbReference type="Gene3D" id="3.50.50.60">
    <property type="entry name" value="FAD/NAD(P)-binding domain"/>
    <property type="match status" value="1"/>
</dbReference>
<dbReference type="PANTHER" id="PTHR42917:SF2">
    <property type="entry name" value="2,4-DIENOYL-COA REDUCTASE [(2E)-ENOYL-COA-PRODUCING]"/>
    <property type="match status" value="1"/>
</dbReference>
<comment type="cofactor">
    <cofactor evidence="1">
        <name>FMN</name>
        <dbReference type="ChEBI" id="CHEBI:58210"/>
    </cofactor>
</comment>
<dbReference type="Gene3D" id="3.20.20.70">
    <property type="entry name" value="Aldolase class I"/>
    <property type="match status" value="1"/>
</dbReference>
<evidence type="ECO:0000313" key="12">
    <source>
        <dbReference type="EMBL" id="MDY0872948.1"/>
    </source>
</evidence>
<accession>A0ABU5E047</accession>
<feature type="domain" description="FAD/NAD(P)-binding" evidence="11">
    <location>
        <begin position="384"/>
        <end position="619"/>
    </location>
</feature>
<keyword evidence="6" id="KW-0479">Metal-binding</keyword>
<evidence type="ECO:0000256" key="5">
    <source>
        <dbReference type="ARBA" id="ARBA00022643"/>
    </source>
</evidence>
<evidence type="ECO:0000256" key="6">
    <source>
        <dbReference type="ARBA" id="ARBA00022723"/>
    </source>
</evidence>
<dbReference type="Pfam" id="PF07992">
    <property type="entry name" value="Pyr_redox_2"/>
    <property type="match status" value="1"/>
</dbReference>
<keyword evidence="9" id="KW-0411">Iron-sulfur</keyword>
<keyword evidence="5" id="KW-0288">FMN</keyword>
<evidence type="ECO:0000313" key="13">
    <source>
        <dbReference type="Proteomes" id="UP001271769"/>
    </source>
</evidence>
<dbReference type="RefSeq" id="WP_320501418.1">
    <property type="nucleotide sequence ID" value="NZ_JAXCLX010000002.1"/>
</dbReference>
<dbReference type="PANTHER" id="PTHR42917">
    <property type="entry name" value="2,4-DIENOYL-COA REDUCTASE"/>
    <property type="match status" value="1"/>
</dbReference>
<keyword evidence="13" id="KW-1185">Reference proteome</keyword>
<dbReference type="Proteomes" id="UP001271769">
    <property type="component" value="Unassembled WGS sequence"/>
</dbReference>
<evidence type="ECO:0000259" key="11">
    <source>
        <dbReference type="Pfam" id="PF07992"/>
    </source>
</evidence>
<dbReference type="SUPFAM" id="SSF51971">
    <property type="entry name" value="Nucleotide-binding domain"/>
    <property type="match status" value="1"/>
</dbReference>
<dbReference type="Gene3D" id="3.40.50.720">
    <property type="entry name" value="NAD(P)-binding Rossmann-like Domain"/>
    <property type="match status" value="1"/>
</dbReference>
<evidence type="ECO:0000256" key="2">
    <source>
        <dbReference type="ARBA" id="ARBA00001966"/>
    </source>
</evidence>
<keyword evidence="7" id="KW-0560">Oxidoreductase</keyword>
<evidence type="ECO:0000256" key="1">
    <source>
        <dbReference type="ARBA" id="ARBA00001917"/>
    </source>
</evidence>
<comment type="similarity">
    <text evidence="3">In the N-terminal section; belongs to the NADH:flavin oxidoreductase/NADH oxidase family.</text>
</comment>
<dbReference type="PRINTS" id="PR00419">
    <property type="entry name" value="ADXRDTASE"/>
</dbReference>
<reference evidence="12 13" key="1">
    <citation type="journal article" date="2013" name="Antonie Van Leeuwenhoek">
        <title>Dongia rigui sp. nov., isolated from freshwater of a large wetland in Korea.</title>
        <authorList>
            <person name="Baik K.S."/>
            <person name="Hwang Y.M."/>
            <person name="Choi J.S."/>
            <person name="Kwon J."/>
            <person name="Seong C.N."/>
        </authorList>
    </citation>
    <scope>NUCLEOTIDE SEQUENCE [LARGE SCALE GENOMIC DNA]</scope>
    <source>
        <strain evidence="12 13">04SU4-P</strain>
    </source>
</reference>
<comment type="caution">
    <text evidence="12">The sequence shown here is derived from an EMBL/GenBank/DDBJ whole genome shotgun (WGS) entry which is preliminary data.</text>
</comment>
<feature type="domain" description="NADH:flavin oxidoreductase/NADH oxidase N-terminal" evidence="10">
    <location>
        <begin position="10"/>
        <end position="333"/>
    </location>
</feature>
<evidence type="ECO:0000256" key="3">
    <source>
        <dbReference type="ARBA" id="ARBA00011048"/>
    </source>
</evidence>
<dbReference type="InterPro" id="IPR001155">
    <property type="entry name" value="OxRdtase_FMN_N"/>
</dbReference>
<dbReference type="InterPro" id="IPR023753">
    <property type="entry name" value="FAD/NAD-binding_dom"/>
</dbReference>
<dbReference type="Pfam" id="PF00724">
    <property type="entry name" value="Oxidored_FMN"/>
    <property type="match status" value="1"/>
</dbReference>
<keyword evidence="8" id="KW-0408">Iron</keyword>
<comment type="cofactor">
    <cofactor evidence="2">
        <name>[4Fe-4S] cluster</name>
        <dbReference type="ChEBI" id="CHEBI:49883"/>
    </cofactor>
</comment>
<evidence type="ECO:0000256" key="7">
    <source>
        <dbReference type="ARBA" id="ARBA00023002"/>
    </source>
</evidence>
<dbReference type="InterPro" id="IPR013785">
    <property type="entry name" value="Aldolase_TIM"/>
</dbReference>
<sequence>MSSDARFDLLFTPFKLGPVTAPNRFYQVPHCSGMGHERPHVLAAMRGMKAEGGWGIVNTEYCTIHPSSDDTPFPIQTLWDDADIRQHAMMTEAVHKHGSLAGVELFLGGQRMANLNSRLAPMSIESMPVLGGDPLQTKALDKQDIADIRKWHVDAAKRAVTAGFDLVYIYACHHYLLHSFLSGHENARRDAYGGSPLNRVRIVRELLEAVKEAVGHKCAVALRWASNAAHPQEQDDWLEMTQSLSGLPDLWDLTVNDYSLEMGPSRFVKEGALEEQVGAIRKIVTGGVVTVGRYTSPESMLRLVKSGVADFIGAARPSIADPFLPNKIRENRLDDIRECIGCNICYAHNSRGAPIRCTQNATMGEEWRAGWHPEIITRDALKQRVLVIGAGPAGLEAARVLGARGYDVAVAEKSRAAGGRVNWESKLPGLTEWARVRDWRLTQINKMPNIELFLESEMGVDDVLDFGAQHVICATGSHWRLDGRGRTSHLPVLAPHADILSPEDVMRGVVPKGPVAVYDDDGFYLAPALADKLRQAGCEVHFISSAGVVAPWAEFTGDQAETHAHIVALGIHCHFNKSLSAFVPGKLELGCVYGGAGLTLDVATLVPVTSRQPDDDLYETLVARDHGLKSLTRIGDAEAPGLIAHAVYAGHRAGRLLGVTAKSTAPLRDRGAGTLPLAAE</sequence>
<evidence type="ECO:0000256" key="9">
    <source>
        <dbReference type="ARBA" id="ARBA00023014"/>
    </source>
</evidence>
<gene>
    <name evidence="12" type="ORF">SMD31_13480</name>
</gene>
<protein>
    <submittedName>
        <fullName evidence="12">FAD-dependent oxidoreductase</fullName>
    </submittedName>
</protein>